<organism evidence="1">
    <name type="scientific">marine sediment metagenome</name>
    <dbReference type="NCBI Taxonomy" id="412755"/>
    <lineage>
        <taxon>unclassified sequences</taxon>
        <taxon>metagenomes</taxon>
        <taxon>ecological metagenomes</taxon>
    </lineage>
</organism>
<accession>X1D5U4</accession>
<proteinExistence type="predicted"/>
<dbReference type="AlphaFoldDB" id="X1D5U4"/>
<protein>
    <submittedName>
        <fullName evidence="1">Uncharacterized protein</fullName>
    </submittedName>
</protein>
<evidence type="ECO:0000313" key="1">
    <source>
        <dbReference type="EMBL" id="GAH15572.1"/>
    </source>
</evidence>
<comment type="caution">
    <text evidence="1">The sequence shown here is derived from an EMBL/GenBank/DDBJ whole genome shotgun (WGS) entry which is preliminary data.</text>
</comment>
<name>X1D5U4_9ZZZZ</name>
<sequence>MDLYFNDAKISTIEITSLTTIGQVKQMVSFALPKNVTNYTISLLFSDGTALTKEVFAVDTYNGANFKTYASFLNGGQIQVYSAVTPITAIKFKNSI</sequence>
<reference evidence="1" key="1">
    <citation type="journal article" date="2014" name="Front. Microbiol.">
        <title>High frequency of phylogenetically diverse reductive dehalogenase-homologous genes in deep subseafloor sedimentary metagenomes.</title>
        <authorList>
            <person name="Kawai M."/>
            <person name="Futagami T."/>
            <person name="Toyoda A."/>
            <person name="Takaki Y."/>
            <person name="Nishi S."/>
            <person name="Hori S."/>
            <person name="Arai W."/>
            <person name="Tsubouchi T."/>
            <person name="Morono Y."/>
            <person name="Uchiyama I."/>
            <person name="Ito T."/>
            <person name="Fujiyama A."/>
            <person name="Inagaki F."/>
            <person name="Takami H."/>
        </authorList>
    </citation>
    <scope>NUCLEOTIDE SEQUENCE</scope>
    <source>
        <strain evidence="1">Expedition CK06-06</strain>
    </source>
</reference>
<gene>
    <name evidence="1" type="ORF">S01H4_63553</name>
</gene>
<dbReference type="EMBL" id="BART01038254">
    <property type="protein sequence ID" value="GAH15572.1"/>
    <property type="molecule type" value="Genomic_DNA"/>
</dbReference>